<feature type="region of interest" description="Disordered" evidence="2">
    <location>
        <begin position="419"/>
        <end position="539"/>
    </location>
</feature>
<comment type="caution">
    <text evidence="5">The sequence shown here is derived from an EMBL/GenBank/DDBJ whole genome shotgun (WGS) entry which is preliminary data.</text>
</comment>
<keyword evidence="1" id="KW-0863">Zinc-finger</keyword>
<proteinExistence type="predicted"/>
<dbReference type="Proteomes" id="UP001314263">
    <property type="component" value="Unassembled WGS sequence"/>
</dbReference>
<protein>
    <recommendedName>
        <fullName evidence="4">RING-type domain-containing protein</fullName>
    </recommendedName>
</protein>
<dbReference type="SMART" id="SM00184">
    <property type="entry name" value="RING"/>
    <property type="match status" value="1"/>
</dbReference>
<feature type="transmembrane region" description="Helical" evidence="3">
    <location>
        <begin position="261"/>
        <end position="284"/>
    </location>
</feature>
<evidence type="ECO:0000313" key="5">
    <source>
        <dbReference type="EMBL" id="CAK0758820.1"/>
    </source>
</evidence>
<name>A0AAV1HWE8_9CHLO</name>
<evidence type="ECO:0000256" key="1">
    <source>
        <dbReference type="PROSITE-ProRule" id="PRU00175"/>
    </source>
</evidence>
<evidence type="ECO:0000256" key="2">
    <source>
        <dbReference type="SAM" id="MobiDB-lite"/>
    </source>
</evidence>
<dbReference type="EMBL" id="CAUYUE010000003">
    <property type="protein sequence ID" value="CAK0758820.1"/>
    <property type="molecule type" value="Genomic_DNA"/>
</dbReference>
<dbReference type="AlphaFoldDB" id="A0AAV1HWE8"/>
<dbReference type="Pfam" id="PF13639">
    <property type="entry name" value="zf-RING_2"/>
    <property type="match status" value="1"/>
</dbReference>
<dbReference type="Gene3D" id="3.30.40.10">
    <property type="entry name" value="Zinc/RING finger domain, C3HC4 (zinc finger)"/>
    <property type="match status" value="1"/>
</dbReference>
<keyword evidence="6" id="KW-1185">Reference proteome</keyword>
<feature type="compositionally biased region" description="Low complexity" evidence="2">
    <location>
        <begin position="436"/>
        <end position="447"/>
    </location>
</feature>
<reference evidence="5 6" key="1">
    <citation type="submission" date="2023-10" db="EMBL/GenBank/DDBJ databases">
        <authorList>
            <person name="Maclean D."/>
            <person name="Macfadyen A."/>
        </authorList>
    </citation>
    <scope>NUCLEOTIDE SEQUENCE [LARGE SCALE GENOMIC DNA]</scope>
</reference>
<feature type="region of interest" description="Disordered" evidence="2">
    <location>
        <begin position="293"/>
        <end position="321"/>
    </location>
</feature>
<accession>A0AAV1HWE8</accession>
<feature type="compositionally biased region" description="Low complexity" evidence="2">
    <location>
        <begin position="515"/>
        <end position="532"/>
    </location>
</feature>
<dbReference type="SUPFAM" id="SSF57850">
    <property type="entry name" value="RING/U-box"/>
    <property type="match status" value="1"/>
</dbReference>
<dbReference type="InterPro" id="IPR013083">
    <property type="entry name" value="Znf_RING/FYVE/PHD"/>
</dbReference>
<evidence type="ECO:0000256" key="3">
    <source>
        <dbReference type="SAM" id="Phobius"/>
    </source>
</evidence>
<evidence type="ECO:0000313" key="6">
    <source>
        <dbReference type="Proteomes" id="UP001314263"/>
    </source>
</evidence>
<keyword evidence="1" id="KW-0862">Zinc</keyword>
<feature type="compositionally biased region" description="Basic residues" evidence="2">
    <location>
        <begin position="301"/>
        <end position="310"/>
    </location>
</feature>
<keyword evidence="3" id="KW-0472">Membrane</keyword>
<organism evidence="5 6">
    <name type="scientific">Coccomyxa viridis</name>
    <dbReference type="NCBI Taxonomy" id="1274662"/>
    <lineage>
        <taxon>Eukaryota</taxon>
        <taxon>Viridiplantae</taxon>
        <taxon>Chlorophyta</taxon>
        <taxon>core chlorophytes</taxon>
        <taxon>Trebouxiophyceae</taxon>
        <taxon>Trebouxiophyceae incertae sedis</taxon>
        <taxon>Coccomyxaceae</taxon>
        <taxon>Coccomyxa</taxon>
    </lineage>
</organism>
<gene>
    <name evidence="5" type="ORF">CVIRNUC_002649</name>
</gene>
<evidence type="ECO:0000259" key="4">
    <source>
        <dbReference type="PROSITE" id="PS50089"/>
    </source>
</evidence>
<keyword evidence="3" id="KW-0812">Transmembrane</keyword>
<feature type="domain" description="RING-type" evidence="4">
    <location>
        <begin position="329"/>
        <end position="374"/>
    </location>
</feature>
<dbReference type="InterPro" id="IPR001841">
    <property type="entry name" value="Znf_RING"/>
</dbReference>
<dbReference type="GO" id="GO:0008270">
    <property type="term" value="F:zinc ion binding"/>
    <property type="evidence" value="ECO:0007669"/>
    <property type="project" value="UniProtKB-KW"/>
</dbReference>
<sequence length="539" mass="55657">MPAEQTPGTSRNSRCAQLAVLLLILLHFITAEGFLFSHLRASLSSSASELRGSTGGPDAGDRCSAVKLQLHRPLADLRVLITAQEPHPSLRGLSTACSVSASISESQSAANLQNCSLAEDIASGTSAHEERWLRIHGACSEASISIEGLRERSRADQALVRRQLKNVPPGYVLVFNSTSGSSGLGNAHALARNMSASTPLLNGSSSPPLASQPVDQAPVPVACCCGQNAQSNPSSSNSCCCGPVAACCQQTGFCSNSNCTAIFVGSTLVAGTIISIMTCGVCVYRARAQIRNAQSHERGGRRSRAARRPMRLLPVGGPPAADEGTRRECPVCLEEVTANAEWVVFPCRHSTCADCYHRIVGKLLEDDAACPMCRAPLAEPVPDAGLDASEQQDVTVELRVLSAGPQPAAVQGPVQEGLVQPGVSAPHASARHASARHASAPAPSDAALQAMPRQAPALREPSRPASGNSGQGMVAGSRSAEQSAQTGGHGSRLTGTNEAGQPTRPPAGRQSVCHAAALVQQGGASSGQAAGGRWSDVPL</sequence>
<dbReference type="PROSITE" id="PS50089">
    <property type="entry name" value="ZF_RING_2"/>
    <property type="match status" value="1"/>
</dbReference>
<keyword evidence="1" id="KW-0479">Metal-binding</keyword>
<keyword evidence="3" id="KW-1133">Transmembrane helix</keyword>